<dbReference type="EMBL" id="JBFRHK010000013">
    <property type="protein sequence ID" value="MEX3747090.1"/>
    <property type="molecule type" value="Genomic_DNA"/>
</dbReference>
<keyword evidence="2" id="KW-1185">Reference proteome</keyword>
<reference evidence="1 2" key="1">
    <citation type="submission" date="2024-07" db="EMBL/GenBank/DDBJ databases">
        <title>Characterization of a bacterium isolated from hydrolysated instant sea cucumber by whole-genome sequencing and metabolomics.</title>
        <authorList>
            <person name="Luo X."/>
            <person name="Zhang Z."/>
            <person name="Zheng Z."/>
            <person name="Zhang W."/>
            <person name="Ming T."/>
            <person name="Jiao L."/>
            <person name="Su X."/>
            <person name="Kong F."/>
            <person name="Xu J."/>
        </authorList>
    </citation>
    <scope>NUCLEOTIDE SEQUENCE [LARGE SCALE GENOMIC DNA]</scope>
    <source>
        <strain evidence="1 2">XL-2024</strain>
    </source>
</reference>
<organism evidence="1 2">
    <name type="scientific">Lysinibacillus xylanilyticus</name>
    <dbReference type="NCBI Taxonomy" id="582475"/>
    <lineage>
        <taxon>Bacteria</taxon>
        <taxon>Bacillati</taxon>
        <taxon>Bacillota</taxon>
        <taxon>Bacilli</taxon>
        <taxon>Bacillales</taxon>
        <taxon>Bacillaceae</taxon>
        <taxon>Lysinibacillus</taxon>
    </lineage>
</organism>
<gene>
    <name evidence="1" type="ORF">AB1300_18420</name>
</gene>
<dbReference type="Proteomes" id="UP001558534">
    <property type="component" value="Unassembled WGS sequence"/>
</dbReference>
<evidence type="ECO:0000313" key="1">
    <source>
        <dbReference type="EMBL" id="MEX3747090.1"/>
    </source>
</evidence>
<protein>
    <submittedName>
        <fullName evidence="1">Uncharacterized protein</fullName>
    </submittedName>
</protein>
<comment type="caution">
    <text evidence="1">The sequence shown here is derived from an EMBL/GenBank/DDBJ whole genome shotgun (WGS) entry which is preliminary data.</text>
</comment>
<sequence>MDDLLKQRLLSNTFVDRVRNQMEIDEAAYQELIEILTNLSDELKSQKVIDKELALTLYSVPQIIRNVYLTYEEHNGKATEFGNKLEDIWIDLDAMVLECLIDTSS</sequence>
<evidence type="ECO:0000313" key="2">
    <source>
        <dbReference type="Proteomes" id="UP001558534"/>
    </source>
</evidence>
<dbReference type="RefSeq" id="WP_368637655.1">
    <property type="nucleotide sequence ID" value="NZ_JBFRHK010000013.1"/>
</dbReference>
<name>A0ABV3W1R5_9BACI</name>
<accession>A0ABV3W1R5</accession>
<proteinExistence type="predicted"/>